<accession>A0A2I0IDT2</accession>
<feature type="compositionally biased region" description="Basic and acidic residues" evidence="2">
    <location>
        <begin position="354"/>
        <end position="373"/>
    </location>
</feature>
<sequence length="415" mass="46953">MFRPTSPNYDEQFPQLGQLIDGDGRHTHAFKVPNPTDRDERGNPNSVTKGEAILNWQSENAISQNRVLSSIGTSMDALTSKVSQLDSKVDRPPTKEKEKKNGDSEEEEETQETFMVFPKENPLSSFLKEQCKDNQMLVKDEASDSISEEEEEEESEATPEESEGLWETEDSYPLQEIHVALEDACMKRQAIREVLKGDKSIEKACKRPELYIKCSSKDKTCSCPTKKKKHYKKWKMSKAKSMRYSVKKWKYPRKKRMFGKKYKSSRCYMCNQQGHFAKNCPRAPKQGVKIVQQLGWAGLSRIGPNGPAGIWTGPSWAGEPLGRTELDWAGELLGSSSSPKVPRHDGKWLGGAENPRRPEMNTKQNRESENGKTEEEEGENWEAVVRADGGRSGEAFELGGPREVSELRESEVREG</sequence>
<dbReference type="InterPro" id="IPR053098">
    <property type="entry name" value="Petuviruses_polyprotein"/>
</dbReference>
<dbReference type="SMART" id="SM00343">
    <property type="entry name" value="ZnF_C2HC"/>
    <property type="match status" value="1"/>
</dbReference>
<dbReference type="SUPFAM" id="SSF57756">
    <property type="entry name" value="Retrovirus zinc finger-like domains"/>
    <property type="match status" value="1"/>
</dbReference>
<feature type="region of interest" description="Disordered" evidence="2">
    <location>
        <begin position="332"/>
        <end position="415"/>
    </location>
</feature>
<dbReference type="PANTHER" id="PTHR48435">
    <property type="entry name" value="POLYPROTEIN"/>
    <property type="match status" value="1"/>
</dbReference>
<feature type="region of interest" description="Disordered" evidence="2">
    <location>
        <begin position="79"/>
        <end position="114"/>
    </location>
</feature>
<feature type="compositionally biased region" description="Basic and acidic residues" evidence="2">
    <location>
        <begin position="87"/>
        <end position="103"/>
    </location>
</feature>
<dbReference type="InterPro" id="IPR036875">
    <property type="entry name" value="Znf_CCHC_sf"/>
</dbReference>
<evidence type="ECO:0000256" key="1">
    <source>
        <dbReference type="PROSITE-ProRule" id="PRU00047"/>
    </source>
</evidence>
<dbReference type="PROSITE" id="PS50158">
    <property type="entry name" value="ZF_CCHC"/>
    <property type="match status" value="1"/>
</dbReference>
<protein>
    <recommendedName>
        <fullName evidence="3">CCHC-type domain-containing protein</fullName>
    </recommendedName>
</protein>
<keyword evidence="5" id="KW-1185">Reference proteome</keyword>
<feature type="domain" description="CCHC-type" evidence="3">
    <location>
        <begin position="266"/>
        <end position="282"/>
    </location>
</feature>
<evidence type="ECO:0000313" key="5">
    <source>
        <dbReference type="Proteomes" id="UP000233551"/>
    </source>
</evidence>
<evidence type="ECO:0000256" key="2">
    <source>
        <dbReference type="SAM" id="MobiDB-lite"/>
    </source>
</evidence>
<organism evidence="4 5">
    <name type="scientific">Punica granatum</name>
    <name type="common">Pomegranate</name>
    <dbReference type="NCBI Taxonomy" id="22663"/>
    <lineage>
        <taxon>Eukaryota</taxon>
        <taxon>Viridiplantae</taxon>
        <taxon>Streptophyta</taxon>
        <taxon>Embryophyta</taxon>
        <taxon>Tracheophyta</taxon>
        <taxon>Spermatophyta</taxon>
        <taxon>Magnoliopsida</taxon>
        <taxon>eudicotyledons</taxon>
        <taxon>Gunneridae</taxon>
        <taxon>Pentapetalae</taxon>
        <taxon>rosids</taxon>
        <taxon>malvids</taxon>
        <taxon>Myrtales</taxon>
        <taxon>Lythraceae</taxon>
        <taxon>Punica</taxon>
    </lineage>
</organism>
<dbReference type="PANTHER" id="PTHR48435:SF1">
    <property type="entry name" value="POLYPROTEIN"/>
    <property type="match status" value="1"/>
</dbReference>
<keyword evidence="1" id="KW-0862">Zinc</keyword>
<evidence type="ECO:0000259" key="3">
    <source>
        <dbReference type="PROSITE" id="PS50158"/>
    </source>
</evidence>
<dbReference type="Gene3D" id="4.10.60.10">
    <property type="entry name" value="Zinc finger, CCHC-type"/>
    <property type="match status" value="1"/>
</dbReference>
<dbReference type="InterPro" id="IPR001878">
    <property type="entry name" value="Znf_CCHC"/>
</dbReference>
<gene>
    <name evidence="4" type="ORF">CRG98_037454</name>
</gene>
<feature type="compositionally biased region" description="Acidic residues" evidence="2">
    <location>
        <begin position="146"/>
        <end position="167"/>
    </location>
</feature>
<feature type="region of interest" description="Disordered" evidence="2">
    <location>
        <begin position="1"/>
        <end position="48"/>
    </location>
</feature>
<dbReference type="GO" id="GO:0008270">
    <property type="term" value="F:zinc ion binding"/>
    <property type="evidence" value="ECO:0007669"/>
    <property type="project" value="UniProtKB-KW"/>
</dbReference>
<reference evidence="4 5" key="1">
    <citation type="submission" date="2017-11" db="EMBL/GenBank/DDBJ databases">
        <title>De-novo sequencing of pomegranate (Punica granatum L.) genome.</title>
        <authorList>
            <person name="Akparov Z."/>
            <person name="Amiraslanov A."/>
            <person name="Hajiyeva S."/>
            <person name="Abbasov M."/>
            <person name="Kaur K."/>
            <person name="Hamwieh A."/>
            <person name="Solovyev V."/>
            <person name="Salamov A."/>
            <person name="Braich B."/>
            <person name="Kosarev P."/>
            <person name="Mahmoud A."/>
            <person name="Hajiyev E."/>
            <person name="Babayeva S."/>
            <person name="Izzatullayeva V."/>
            <person name="Mammadov A."/>
            <person name="Mammadov A."/>
            <person name="Sharifova S."/>
            <person name="Ojaghi J."/>
            <person name="Eynullazada K."/>
            <person name="Bayramov B."/>
            <person name="Abdulazimova A."/>
            <person name="Shahmuradov I."/>
        </authorList>
    </citation>
    <scope>NUCLEOTIDE SEQUENCE [LARGE SCALE GENOMIC DNA]</scope>
    <source>
        <strain evidence="5">cv. AG2017</strain>
        <tissue evidence="4">Leaf</tissue>
    </source>
</reference>
<keyword evidence="1" id="KW-0863">Zinc-finger</keyword>
<dbReference type="Proteomes" id="UP000233551">
    <property type="component" value="Unassembled WGS sequence"/>
</dbReference>
<keyword evidence="1" id="KW-0479">Metal-binding</keyword>
<feature type="region of interest" description="Disordered" evidence="2">
    <location>
        <begin position="140"/>
        <end position="167"/>
    </location>
</feature>
<dbReference type="EMBL" id="PGOL01003226">
    <property type="protein sequence ID" value="PKI42158.1"/>
    <property type="molecule type" value="Genomic_DNA"/>
</dbReference>
<evidence type="ECO:0000313" key="4">
    <source>
        <dbReference type="EMBL" id="PKI42158.1"/>
    </source>
</evidence>
<comment type="caution">
    <text evidence="4">The sequence shown here is derived from an EMBL/GenBank/DDBJ whole genome shotgun (WGS) entry which is preliminary data.</text>
</comment>
<name>A0A2I0IDT2_PUNGR</name>
<feature type="compositionally biased region" description="Basic and acidic residues" evidence="2">
    <location>
        <begin position="403"/>
        <end position="415"/>
    </location>
</feature>
<proteinExistence type="predicted"/>
<dbReference type="AlphaFoldDB" id="A0A2I0IDT2"/>
<dbReference type="GO" id="GO:0003676">
    <property type="term" value="F:nucleic acid binding"/>
    <property type="evidence" value="ECO:0007669"/>
    <property type="project" value="InterPro"/>
</dbReference>
<dbReference type="Pfam" id="PF00098">
    <property type="entry name" value="zf-CCHC"/>
    <property type="match status" value="1"/>
</dbReference>